<dbReference type="Gene3D" id="3.60.20.10">
    <property type="entry name" value="Glutamine Phosphoribosylpyrophosphate, subunit 1, domain 1"/>
    <property type="match status" value="1"/>
</dbReference>
<organism evidence="1 2">
    <name type="scientific">Devosia oryzisoli</name>
    <dbReference type="NCBI Taxonomy" id="2774138"/>
    <lineage>
        <taxon>Bacteria</taxon>
        <taxon>Pseudomonadati</taxon>
        <taxon>Pseudomonadota</taxon>
        <taxon>Alphaproteobacteria</taxon>
        <taxon>Hyphomicrobiales</taxon>
        <taxon>Devosiaceae</taxon>
        <taxon>Devosia</taxon>
    </lineage>
</organism>
<dbReference type="PANTHER" id="PTHR39328:SF1">
    <property type="entry name" value="BLL2871 PROTEIN"/>
    <property type="match status" value="1"/>
</dbReference>
<dbReference type="Pfam" id="PF06267">
    <property type="entry name" value="DUF1028"/>
    <property type="match status" value="1"/>
</dbReference>
<sequence length="215" mass="22164">MTFSIVGRDARTGSIGVATATAGVAVGALVPYAQAGVGAVATQAMTNPYLGIDGVTHLATMSAEDALAAALDTDPEPQRRQVVMLDRQGNTAGWTGSACQSYAGHLLGQDVAVAGNILTGEAVLDAMMNAFAAAPDLPLGVRLLHALTAGAAVGGDARGVGSAALKVVEREAYPSIDIRIDRSDRTMRDLAELFEATTKGGYEEFFSQVVRREGQ</sequence>
<dbReference type="InterPro" id="IPR010430">
    <property type="entry name" value="DUF1028"/>
</dbReference>
<accession>A0A927FWB8</accession>
<keyword evidence="2" id="KW-1185">Reference proteome</keyword>
<name>A0A927FWB8_9HYPH</name>
<dbReference type="AlphaFoldDB" id="A0A927FWB8"/>
<reference evidence="1" key="1">
    <citation type="submission" date="2020-09" db="EMBL/GenBank/DDBJ databases">
        <title>Genome seq and assembly of Devosia sp.</title>
        <authorList>
            <person name="Chhetri G."/>
        </authorList>
    </citation>
    <scope>NUCLEOTIDE SEQUENCE</scope>
    <source>
        <strain evidence="1">PTR5</strain>
    </source>
</reference>
<comment type="caution">
    <text evidence="1">The sequence shown here is derived from an EMBL/GenBank/DDBJ whole genome shotgun (WGS) entry which is preliminary data.</text>
</comment>
<dbReference type="RefSeq" id="WP_191775033.1">
    <property type="nucleotide sequence ID" value="NZ_JACYFU010000002.1"/>
</dbReference>
<dbReference type="PANTHER" id="PTHR39328">
    <property type="entry name" value="BLL2871 PROTEIN"/>
    <property type="match status" value="1"/>
</dbReference>
<dbReference type="EMBL" id="JACYFU010000002">
    <property type="protein sequence ID" value="MBD8065844.1"/>
    <property type="molecule type" value="Genomic_DNA"/>
</dbReference>
<dbReference type="InterPro" id="IPR029055">
    <property type="entry name" value="Ntn_hydrolases_N"/>
</dbReference>
<evidence type="ECO:0000313" key="2">
    <source>
        <dbReference type="Proteomes" id="UP000654108"/>
    </source>
</evidence>
<protein>
    <submittedName>
        <fullName evidence="1">DUF1028 domain-containing protein</fullName>
    </submittedName>
</protein>
<proteinExistence type="predicted"/>
<gene>
    <name evidence="1" type="ORF">IC608_10185</name>
</gene>
<dbReference type="Proteomes" id="UP000654108">
    <property type="component" value="Unassembled WGS sequence"/>
</dbReference>
<evidence type="ECO:0000313" key="1">
    <source>
        <dbReference type="EMBL" id="MBD8065844.1"/>
    </source>
</evidence>
<dbReference type="SUPFAM" id="SSF56235">
    <property type="entry name" value="N-terminal nucleophile aminohydrolases (Ntn hydrolases)"/>
    <property type="match status" value="1"/>
</dbReference>